<dbReference type="PANTHER" id="PTHR36503">
    <property type="entry name" value="BLR2520 PROTEIN"/>
    <property type="match status" value="1"/>
</dbReference>
<accession>A0A7W3TH53</accession>
<feature type="domain" description="VOC" evidence="1">
    <location>
        <begin position="2"/>
        <end position="126"/>
    </location>
</feature>
<dbReference type="Proteomes" id="UP000538929">
    <property type="component" value="Unassembled WGS sequence"/>
</dbReference>
<proteinExistence type="predicted"/>
<evidence type="ECO:0000313" key="3">
    <source>
        <dbReference type="Proteomes" id="UP000538929"/>
    </source>
</evidence>
<evidence type="ECO:0000259" key="1">
    <source>
        <dbReference type="PROSITE" id="PS51819"/>
    </source>
</evidence>
<organism evidence="2 3">
    <name type="scientific">Streptomyces alkaliphilus</name>
    <dbReference type="NCBI Taxonomy" id="1472722"/>
    <lineage>
        <taxon>Bacteria</taxon>
        <taxon>Bacillati</taxon>
        <taxon>Actinomycetota</taxon>
        <taxon>Actinomycetes</taxon>
        <taxon>Kitasatosporales</taxon>
        <taxon>Streptomycetaceae</taxon>
        <taxon>Streptomyces</taxon>
    </lineage>
</organism>
<evidence type="ECO:0000313" key="2">
    <source>
        <dbReference type="EMBL" id="MBB0246739.1"/>
    </source>
</evidence>
<dbReference type="InterPro" id="IPR053863">
    <property type="entry name" value="Glyoxy/Ble-like_N"/>
</dbReference>
<comment type="caution">
    <text evidence="2">The sequence shown here is derived from an EMBL/GenBank/DDBJ whole genome shotgun (WGS) entry which is preliminary data.</text>
</comment>
<dbReference type="Pfam" id="PF22677">
    <property type="entry name" value="Ble-like_N"/>
    <property type="match status" value="1"/>
</dbReference>
<dbReference type="PROSITE" id="PS51819">
    <property type="entry name" value="VOC"/>
    <property type="match status" value="1"/>
</dbReference>
<reference evidence="3" key="1">
    <citation type="submission" date="2019-10" db="EMBL/GenBank/DDBJ databases">
        <title>Streptomyces sp. nov., a novel actinobacterium isolated from alkaline environment.</title>
        <authorList>
            <person name="Golinska P."/>
        </authorList>
    </citation>
    <scope>NUCLEOTIDE SEQUENCE [LARGE SCALE GENOMIC DNA]</scope>
    <source>
        <strain evidence="3">DSM 42118</strain>
    </source>
</reference>
<gene>
    <name evidence="2" type="ORF">FNQ90_22120</name>
</gene>
<dbReference type="PANTHER" id="PTHR36503:SF2">
    <property type="entry name" value="BLR2408 PROTEIN"/>
    <property type="match status" value="1"/>
</dbReference>
<sequence length="140" mass="15156">MRMIFVNPPVRDLARSRQFFAALGFSFNEDFSDDRATWVEIEENIGVMLLTEEHFEEFINGPPADPEAGTGVLVALSASGRAEVDDLLARALAAGAEPWKPVMDEGPMYVASFRDPDGHVREVAHMDTEAVATSTASGGA</sequence>
<dbReference type="InterPro" id="IPR029068">
    <property type="entry name" value="Glyas_Bleomycin-R_OHBP_Dase"/>
</dbReference>
<name>A0A7W3TH53_9ACTN</name>
<keyword evidence="3" id="KW-1185">Reference proteome</keyword>
<protein>
    <submittedName>
        <fullName evidence="2">Glyoxalase</fullName>
    </submittedName>
</protein>
<dbReference type="Gene3D" id="3.10.180.10">
    <property type="entry name" value="2,3-Dihydroxybiphenyl 1,2-Dioxygenase, domain 1"/>
    <property type="match status" value="1"/>
</dbReference>
<dbReference type="InterPro" id="IPR037523">
    <property type="entry name" value="VOC_core"/>
</dbReference>
<dbReference type="EMBL" id="VKHT01001083">
    <property type="protein sequence ID" value="MBB0246739.1"/>
    <property type="molecule type" value="Genomic_DNA"/>
</dbReference>
<dbReference type="SUPFAM" id="SSF54593">
    <property type="entry name" value="Glyoxalase/Bleomycin resistance protein/Dihydroxybiphenyl dioxygenase"/>
    <property type="match status" value="1"/>
</dbReference>
<dbReference type="AlphaFoldDB" id="A0A7W3TH53"/>